<dbReference type="AlphaFoldDB" id="A0A2I0IWX6"/>
<comment type="caution">
    <text evidence="2">The sequence shown here is derived from an EMBL/GenBank/DDBJ whole genome shotgun (WGS) entry which is preliminary data.</text>
</comment>
<dbReference type="EMBL" id="PGOL01002388">
    <property type="protein sequence ID" value="PKI48435.1"/>
    <property type="molecule type" value="Genomic_DNA"/>
</dbReference>
<evidence type="ECO:0000256" key="1">
    <source>
        <dbReference type="SAM" id="MobiDB-lite"/>
    </source>
</evidence>
<sequence>MTQPQRGLGCKGKIGRGSPFGLPFLSARSKGLVWGRSTYEEPFWPPLPLDEVTGGIVDLVEGEGSPEWFPQFRPPPPLFFNRDKGRSRSREPYDLPSLLTRSPEALETPLTSSGWRGGQKGSPRPVFPSYILILIGRTWSFLFQFFSIKNVEI</sequence>
<feature type="compositionally biased region" description="Basic and acidic residues" evidence="1">
    <location>
        <begin position="81"/>
        <end position="93"/>
    </location>
</feature>
<gene>
    <name evidence="2" type="ORF">CRG98_031187</name>
</gene>
<proteinExistence type="predicted"/>
<organism evidence="2 3">
    <name type="scientific">Punica granatum</name>
    <name type="common">Pomegranate</name>
    <dbReference type="NCBI Taxonomy" id="22663"/>
    <lineage>
        <taxon>Eukaryota</taxon>
        <taxon>Viridiplantae</taxon>
        <taxon>Streptophyta</taxon>
        <taxon>Embryophyta</taxon>
        <taxon>Tracheophyta</taxon>
        <taxon>Spermatophyta</taxon>
        <taxon>Magnoliopsida</taxon>
        <taxon>eudicotyledons</taxon>
        <taxon>Gunneridae</taxon>
        <taxon>Pentapetalae</taxon>
        <taxon>rosids</taxon>
        <taxon>malvids</taxon>
        <taxon>Myrtales</taxon>
        <taxon>Lythraceae</taxon>
        <taxon>Punica</taxon>
    </lineage>
</organism>
<accession>A0A2I0IWX6</accession>
<evidence type="ECO:0000313" key="2">
    <source>
        <dbReference type="EMBL" id="PKI48435.1"/>
    </source>
</evidence>
<protein>
    <submittedName>
        <fullName evidence="2">Uncharacterized protein</fullName>
    </submittedName>
</protein>
<reference evidence="2 3" key="1">
    <citation type="submission" date="2017-11" db="EMBL/GenBank/DDBJ databases">
        <title>De-novo sequencing of pomegranate (Punica granatum L.) genome.</title>
        <authorList>
            <person name="Akparov Z."/>
            <person name="Amiraslanov A."/>
            <person name="Hajiyeva S."/>
            <person name="Abbasov M."/>
            <person name="Kaur K."/>
            <person name="Hamwieh A."/>
            <person name="Solovyev V."/>
            <person name="Salamov A."/>
            <person name="Braich B."/>
            <person name="Kosarev P."/>
            <person name="Mahmoud A."/>
            <person name="Hajiyev E."/>
            <person name="Babayeva S."/>
            <person name="Izzatullayeva V."/>
            <person name="Mammadov A."/>
            <person name="Mammadov A."/>
            <person name="Sharifova S."/>
            <person name="Ojaghi J."/>
            <person name="Eynullazada K."/>
            <person name="Bayramov B."/>
            <person name="Abdulazimova A."/>
            <person name="Shahmuradov I."/>
        </authorList>
    </citation>
    <scope>NUCLEOTIDE SEQUENCE [LARGE SCALE GENOMIC DNA]</scope>
    <source>
        <strain evidence="3">cv. AG2017</strain>
        <tissue evidence="2">Leaf</tissue>
    </source>
</reference>
<evidence type="ECO:0000313" key="3">
    <source>
        <dbReference type="Proteomes" id="UP000233551"/>
    </source>
</evidence>
<name>A0A2I0IWX6_PUNGR</name>
<feature type="region of interest" description="Disordered" evidence="1">
    <location>
        <begin position="67"/>
        <end position="122"/>
    </location>
</feature>
<dbReference type="Proteomes" id="UP000233551">
    <property type="component" value="Unassembled WGS sequence"/>
</dbReference>
<keyword evidence="3" id="KW-1185">Reference proteome</keyword>